<keyword evidence="4" id="KW-1185">Reference proteome</keyword>
<sequence length="1665" mass="175969">MRIGTDGVEPDRAEPDWAETERLAVRLGERLGAFWNEGDREAVTAPDALAEATALRMSVLRVPDEPDEPGETQEEAAGPHQPLYVLDQSVLYVVACLHYARCVALGPGTDEALPDARMTFGLFALVARFAPEEVPADIREAVAAMDVPESQDLATLWERALELFGRWQTAGDAEALEGATAIWRGLRGVLPASHPVRPMLLANLCGALRNRCAALGDFTDLEEAVDMGRQAVRTAPADDPDRALYLSNLSAALFVRSGVHGIPADLDDAVTHGTASVRAAREPHALFHSNAGMALLARYERDAAVPDLEAAVDALRHAERRSAPDDPLRAMYLTNLGLALDQRFLRLGDRADLDAAVDAATRAVTVCPPGHAEHRRCLANLSGVLRSRADRSRAATDLDAAVDAARRALADTPGTPGGGEDPHRDLFLGVLGKALRLRFTHLGARADIDESVGLLRRAAPGPGDDSAFTAVRLHDLGGALLTRFRRTGDPADADAAVEAARRSVRATPVARADRGVPLSLLGEALLERARWTRSSSDEEEAAIVLEEARGLLAGFQPVALRKCLSELGRARTRRFDRTASLADLDAALDAYRDAVRQSPDDPERIIDESHIGGLLLERFALTGDQDDLTEALDRHRRAARSLVGGEDDRNAPQVLFNLGRALQAAYEQNGDLALLDEAVRRMEEAGRSTRQPGPDRAMRLSGLGAVLRVRAERLGTDADRDRAVELSRQAVDALPTDHPERATYLSNLSTTLLARYIRSGAQQDLEESVRASRQAVEATPESDAPERVVHLANLGIALRRRYEWSGALADLDEAIDVAGAAVRGLPAGHVTGHLLLTNLSTALTTRYERTGDLAHLDEAIEASRAAVRAVPEGHPSRVVHLSNLGNSLRQRYGSTRRRADVDEAVACLRQAVDGCPEGHPSRAVGLSNLSGALLARIDDGQLLARATEATEATEAAEAAEVNKPAEASGAADADEAAITARAAVRAVPDGHPQRAKYLSNLGAALLVRASLGGSLGDIGMAFDLFRQATGITTAPALVRFRAARAWGRTAAGLGDWREALDAHRAAVAELPLLAWHGLAREDRLDALGRAAGLAGDAAAVALNAGRPQEALQLLEQGRGVLLAQALDARDDMTALRERAPGLAARVREVRALLDADAPAASLPDPAETGTDPARAVREQRAAAERHRELAREMDELVRRARELPGMEDFLRLPSVERLREAAGNGPVVVVNTSALRCDALVVTRDGLRAVPLPELALTGPGGLEERTGALLDALASAGGSPAEAWRAQRTLVRTLGWLWDAVAEPVLAELGEVPKNAGQRPPRLWWCPTGLLALLPLHAAGHYGPGATGNDGSDGADRTDRTDRTDGVGRARATGAAGGGPRALPDRYVCSYTTTLRALAAQTASGSGPGGASRGGASGPGGGGGTGGPGRAGAGEGSGANGNGRPDGGARARGASRPGRMLAVDQSDTPGLPPLPHARAEVRLLSGRVPRTTILAGRRATRAAVLDALPAHSFLHFSGHGGQNPQDPAGGALYCHDHERSGPLTVADISRLRLGHARLAFLSACETARGATRLPDEAVHLAGALQLAGFAHVVAAQWAVDDESALRAAEDFYAGLAPPRSPGGPGEPGDLDPDRAANALHGAVQRLRQRDDDPLWWAAYVHTGP</sequence>
<proteinExistence type="predicted"/>
<reference evidence="3 4" key="1">
    <citation type="submission" date="2017-08" db="EMBL/GenBank/DDBJ databases">
        <title>Genome sequence of Streptomyces albireticuli NRRL B-1670.</title>
        <authorList>
            <person name="Graham D.E."/>
            <person name="Mahan K.M."/>
            <person name="Klingeman D.M."/>
            <person name="Hettich R.L."/>
            <person name="Parry R.J."/>
            <person name="Spain J.C."/>
        </authorList>
    </citation>
    <scope>NUCLEOTIDE SEQUENCE [LARGE SCALE GENOMIC DNA]</scope>
    <source>
        <strain evidence="3 4">NRRL B-1670</strain>
    </source>
</reference>
<evidence type="ECO:0000313" key="4">
    <source>
        <dbReference type="Proteomes" id="UP000218944"/>
    </source>
</evidence>
<organism evidence="3 4">
    <name type="scientific">Streptomyces albireticuli</name>
    <dbReference type="NCBI Taxonomy" id="1940"/>
    <lineage>
        <taxon>Bacteria</taxon>
        <taxon>Bacillati</taxon>
        <taxon>Actinomycetota</taxon>
        <taxon>Actinomycetes</taxon>
        <taxon>Kitasatosporales</taxon>
        <taxon>Streptomycetaceae</taxon>
        <taxon>Streptomyces</taxon>
    </lineage>
</organism>
<dbReference type="Gene3D" id="1.20.120.660">
    <property type="entry name" value="IL-4 antagonist (De novo design) like domain"/>
    <property type="match status" value="1"/>
</dbReference>
<dbReference type="Pfam" id="PF13374">
    <property type="entry name" value="TPR_10"/>
    <property type="match status" value="1"/>
</dbReference>
<dbReference type="PANTHER" id="PTHR19959">
    <property type="entry name" value="KINESIN LIGHT CHAIN"/>
    <property type="match status" value="1"/>
</dbReference>
<dbReference type="InterPro" id="IPR024983">
    <property type="entry name" value="CHAT_dom"/>
</dbReference>
<name>A0A2A2DCY6_9ACTN</name>
<feature type="region of interest" description="Disordered" evidence="1">
    <location>
        <begin position="1616"/>
        <end position="1636"/>
    </location>
</feature>
<dbReference type="Proteomes" id="UP000218944">
    <property type="component" value="Unassembled WGS sequence"/>
</dbReference>
<dbReference type="Pfam" id="PF12770">
    <property type="entry name" value="CHAT"/>
    <property type="match status" value="1"/>
</dbReference>
<dbReference type="RefSeq" id="WP_095579739.1">
    <property type="nucleotide sequence ID" value="NZ_JAJQQQ010000011.1"/>
</dbReference>
<feature type="region of interest" description="Disordered" evidence="1">
    <location>
        <begin position="1403"/>
        <end position="1476"/>
    </location>
</feature>
<dbReference type="PANTHER" id="PTHR19959:SF119">
    <property type="entry name" value="FUNGAL LIPASE-LIKE DOMAIN-CONTAINING PROTEIN"/>
    <property type="match status" value="1"/>
</dbReference>
<accession>A0A2A2DCY6</accession>
<feature type="compositionally biased region" description="Basic and acidic residues" evidence="1">
    <location>
        <begin position="1355"/>
        <end position="1369"/>
    </location>
</feature>
<feature type="region of interest" description="Disordered" evidence="1">
    <location>
        <begin position="1345"/>
        <end position="1384"/>
    </location>
</feature>
<dbReference type="InterPro" id="IPR011990">
    <property type="entry name" value="TPR-like_helical_dom_sf"/>
</dbReference>
<feature type="domain" description="CHAT" evidence="2">
    <location>
        <begin position="1458"/>
        <end position="1664"/>
    </location>
</feature>
<feature type="compositionally biased region" description="Gly residues" evidence="1">
    <location>
        <begin position="1407"/>
        <end position="1447"/>
    </location>
</feature>
<dbReference type="SUPFAM" id="SSF48452">
    <property type="entry name" value="TPR-like"/>
    <property type="match status" value="4"/>
</dbReference>
<evidence type="ECO:0000259" key="2">
    <source>
        <dbReference type="Pfam" id="PF12770"/>
    </source>
</evidence>
<comment type="caution">
    <text evidence="3">The sequence shown here is derived from an EMBL/GenBank/DDBJ whole genome shotgun (WGS) entry which is preliminary data.</text>
</comment>
<dbReference type="SUPFAM" id="SSF81901">
    <property type="entry name" value="HCP-like"/>
    <property type="match status" value="1"/>
</dbReference>
<dbReference type="EMBL" id="NSJV01000154">
    <property type="protein sequence ID" value="PAU49375.1"/>
    <property type="molecule type" value="Genomic_DNA"/>
</dbReference>
<evidence type="ECO:0000313" key="3">
    <source>
        <dbReference type="EMBL" id="PAU49375.1"/>
    </source>
</evidence>
<protein>
    <recommendedName>
        <fullName evidence="2">CHAT domain-containing protein</fullName>
    </recommendedName>
</protein>
<gene>
    <name evidence="3" type="ORF">CK936_07935</name>
</gene>
<evidence type="ECO:0000256" key="1">
    <source>
        <dbReference type="SAM" id="MobiDB-lite"/>
    </source>
</evidence>
<dbReference type="Gene3D" id="1.25.40.10">
    <property type="entry name" value="Tetratricopeptide repeat domain"/>
    <property type="match status" value="4"/>
</dbReference>